<dbReference type="PANTHER" id="PTHR30576">
    <property type="entry name" value="COLANIC BIOSYNTHESIS UDP-GLUCOSE LIPID CARRIER TRANSFERASE"/>
    <property type="match status" value="1"/>
</dbReference>
<comment type="caution">
    <text evidence="9">The sequence shown here is derived from an EMBL/GenBank/DDBJ whole genome shotgun (WGS) entry which is preliminary data.</text>
</comment>
<sequence length="491" mass="52652">MSFAVRKGLAVAPEPATDPAPELAARRPRIAALGSWRVRTLALCLAAADLVTAAVVVLGWRLSGPASGSLLVLTAVPVMWVALLAGTGWYAGPRTRSDSLLGNAVLLAATGWTLAAATGHRLPGEVLALVAALVAAGSLGHRRALRAWASRRGVALPGHRHRAVVVGHPGAVDELAREASRARAEGLEVVGVCLLDQQVDLLRLSDDVPVAAGLGHLAGVVAMSRADTVVLLPCSHLDAATVRRTAWQLEARGTRLLVGTPLHGVAASRARLAAVGDPSLPMVHVRHARLRGPARVVKEIWERLAATLALLLLAPALLVLMVAVRLDSPGPALFRQTRVGRHDRPFSMLKLRTMTVDAEDRRTALAEHNEVDGNLFKIRSDPRVTRLGRLLRRSSLDELPQLINIVRGHMSLVGPRPALPTEVDAYEHDVRRRLVVKPGLTGLWQVSGRSDLPWDEAVRLDQTYVDNWTLRGDLAILARTFGAVVGRRGAY</sequence>
<dbReference type="AlphaFoldDB" id="A0A7Y9E7Q9"/>
<dbReference type="NCBIfam" id="TIGR03025">
    <property type="entry name" value="EPS_sugtrans"/>
    <property type="match status" value="1"/>
</dbReference>
<reference evidence="9 10" key="1">
    <citation type="submission" date="2020-07" db="EMBL/GenBank/DDBJ databases">
        <title>Sequencing the genomes of 1000 actinobacteria strains.</title>
        <authorList>
            <person name="Klenk H.-P."/>
        </authorList>
    </citation>
    <scope>NUCLEOTIDE SEQUENCE [LARGE SCALE GENOMIC DNA]</scope>
    <source>
        <strain evidence="9 10">DSM 21350</strain>
    </source>
</reference>
<evidence type="ECO:0000313" key="9">
    <source>
        <dbReference type="EMBL" id="NYD42776.1"/>
    </source>
</evidence>
<dbReference type="GO" id="GO:0016020">
    <property type="term" value="C:membrane"/>
    <property type="evidence" value="ECO:0007669"/>
    <property type="project" value="UniProtKB-SubCell"/>
</dbReference>
<keyword evidence="5 7" id="KW-1133">Transmembrane helix</keyword>
<evidence type="ECO:0000256" key="6">
    <source>
        <dbReference type="ARBA" id="ARBA00023136"/>
    </source>
</evidence>
<comment type="similarity">
    <text evidence="2">Belongs to the bacterial sugar transferase family.</text>
</comment>
<dbReference type="Proteomes" id="UP000535511">
    <property type="component" value="Unassembled WGS sequence"/>
</dbReference>
<evidence type="ECO:0000259" key="8">
    <source>
        <dbReference type="Pfam" id="PF02397"/>
    </source>
</evidence>
<dbReference type="InterPro" id="IPR003362">
    <property type="entry name" value="Bact_transf"/>
</dbReference>
<keyword evidence="10" id="KW-1185">Reference proteome</keyword>
<feature type="domain" description="Bacterial sugar transferase" evidence="8">
    <location>
        <begin position="298"/>
        <end position="485"/>
    </location>
</feature>
<comment type="subcellular location">
    <subcellularLocation>
        <location evidence="1">Membrane</location>
        <topology evidence="1">Multi-pass membrane protein</topology>
    </subcellularLocation>
</comment>
<protein>
    <submittedName>
        <fullName evidence="9">Exopolysaccharide biosynthesis polyprenyl glycosylphosphotransferase</fullName>
    </submittedName>
</protein>
<evidence type="ECO:0000256" key="5">
    <source>
        <dbReference type="ARBA" id="ARBA00022989"/>
    </source>
</evidence>
<keyword evidence="4 7" id="KW-0812">Transmembrane</keyword>
<feature type="transmembrane region" description="Helical" evidence="7">
    <location>
        <begin position="304"/>
        <end position="326"/>
    </location>
</feature>
<accession>A0A7Y9E7Q9</accession>
<keyword evidence="6 7" id="KW-0472">Membrane</keyword>
<dbReference type="Pfam" id="PF02397">
    <property type="entry name" value="Bac_transf"/>
    <property type="match status" value="1"/>
</dbReference>
<dbReference type="EMBL" id="JACCBG010000001">
    <property type="protein sequence ID" value="NYD42776.1"/>
    <property type="molecule type" value="Genomic_DNA"/>
</dbReference>
<dbReference type="GO" id="GO:0016780">
    <property type="term" value="F:phosphotransferase activity, for other substituted phosphate groups"/>
    <property type="evidence" value="ECO:0007669"/>
    <property type="project" value="TreeGrafter"/>
</dbReference>
<evidence type="ECO:0000256" key="1">
    <source>
        <dbReference type="ARBA" id="ARBA00004141"/>
    </source>
</evidence>
<feature type="transmembrane region" description="Helical" evidence="7">
    <location>
        <begin position="70"/>
        <end position="91"/>
    </location>
</feature>
<keyword evidence="3 9" id="KW-0808">Transferase</keyword>
<organism evidence="9 10">
    <name type="scientific">Nocardioides panaciterrulae</name>
    <dbReference type="NCBI Taxonomy" id="661492"/>
    <lineage>
        <taxon>Bacteria</taxon>
        <taxon>Bacillati</taxon>
        <taxon>Actinomycetota</taxon>
        <taxon>Actinomycetes</taxon>
        <taxon>Propionibacteriales</taxon>
        <taxon>Nocardioidaceae</taxon>
        <taxon>Nocardioides</taxon>
    </lineage>
</organism>
<evidence type="ECO:0000256" key="7">
    <source>
        <dbReference type="SAM" id="Phobius"/>
    </source>
</evidence>
<name>A0A7Y9E7Q9_9ACTN</name>
<dbReference type="InterPro" id="IPR017475">
    <property type="entry name" value="EPS_sugar_tfrase"/>
</dbReference>
<feature type="transmembrane region" description="Helical" evidence="7">
    <location>
        <begin position="36"/>
        <end position="58"/>
    </location>
</feature>
<evidence type="ECO:0000256" key="2">
    <source>
        <dbReference type="ARBA" id="ARBA00006464"/>
    </source>
</evidence>
<feature type="transmembrane region" description="Helical" evidence="7">
    <location>
        <begin position="100"/>
        <end position="120"/>
    </location>
</feature>
<evidence type="ECO:0000256" key="3">
    <source>
        <dbReference type="ARBA" id="ARBA00022679"/>
    </source>
</evidence>
<gene>
    <name evidence="9" type="ORF">BJZ21_002859</name>
</gene>
<feature type="transmembrane region" description="Helical" evidence="7">
    <location>
        <begin position="126"/>
        <end position="145"/>
    </location>
</feature>
<dbReference type="PANTHER" id="PTHR30576:SF10">
    <property type="entry name" value="SLL5057 PROTEIN"/>
    <property type="match status" value="1"/>
</dbReference>
<evidence type="ECO:0000256" key="4">
    <source>
        <dbReference type="ARBA" id="ARBA00022692"/>
    </source>
</evidence>
<evidence type="ECO:0000313" key="10">
    <source>
        <dbReference type="Proteomes" id="UP000535511"/>
    </source>
</evidence>
<proteinExistence type="inferred from homology"/>
<dbReference type="RefSeq" id="WP_179664370.1">
    <property type="nucleotide sequence ID" value="NZ_JACCBG010000001.1"/>
</dbReference>